<organism evidence="1 2">
    <name type="scientific">Vespula squamosa</name>
    <name type="common">Southern yellow jacket</name>
    <name type="synonym">Wasp</name>
    <dbReference type="NCBI Taxonomy" id="30214"/>
    <lineage>
        <taxon>Eukaryota</taxon>
        <taxon>Metazoa</taxon>
        <taxon>Ecdysozoa</taxon>
        <taxon>Arthropoda</taxon>
        <taxon>Hexapoda</taxon>
        <taxon>Insecta</taxon>
        <taxon>Pterygota</taxon>
        <taxon>Neoptera</taxon>
        <taxon>Endopterygota</taxon>
        <taxon>Hymenoptera</taxon>
        <taxon>Apocrita</taxon>
        <taxon>Aculeata</taxon>
        <taxon>Vespoidea</taxon>
        <taxon>Vespidae</taxon>
        <taxon>Vespinae</taxon>
        <taxon>Vespula</taxon>
    </lineage>
</organism>
<gene>
    <name evidence="1" type="ORF">V1478_015542</name>
</gene>
<reference evidence="1 2" key="1">
    <citation type="journal article" date="2024" name="Ann. Entomol. Soc. Am.">
        <title>Genomic analyses of the southern and eastern yellowjacket wasps (Hymenoptera: Vespidae) reveal evolutionary signatures of social life.</title>
        <authorList>
            <person name="Catto M.A."/>
            <person name="Caine P.B."/>
            <person name="Orr S.E."/>
            <person name="Hunt B.G."/>
            <person name="Goodisman M.A.D."/>
        </authorList>
    </citation>
    <scope>NUCLEOTIDE SEQUENCE [LARGE SCALE GENOMIC DNA]</scope>
    <source>
        <strain evidence="1">233</strain>
        <tissue evidence="1">Head and thorax</tissue>
    </source>
</reference>
<sequence>MYVISSLHVWSRFNENSQISYDMNMTVDEQLFPAKMRCKFTQYIPKEETRLSSIPLGKFVVLKLIKPFTLCWRHVTMDNFLTSTLLATKLLIAQAGEISKRRIGTFLNNTL</sequence>
<dbReference type="PANTHER" id="PTHR46599">
    <property type="entry name" value="PIGGYBAC TRANSPOSABLE ELEMENT-DERIVED PROTEIN 4"/>
    <property type="match status" value="1"/>
</dbReference>
<comment type="caution">
    <text evidence="1">The sequence shown here is derived from an EMBL/GenBank/DDBJ whole genome shotgun (WGS) entry which is preliminary data.</text>
</comment>
<dbReference type="PANTHER" id="PTHR46599:SF6">
    <property type="entry name" value="DUAL SPECIFICITY PHOSPHATASE 26"/>
    <property type="match status" value="1"/>
</dbReference>
<accession>A0ABD2A1L9</accession>
<dbReference type="Proteomes" id="UP001607302">
    <property type="component" value="Unassembled WGS sequence"/>
</dbReference>
<protein>
    <submittedName>
        <fullName evidence="1">PiggyBac transposable element-derived protein 4-like</fullName>
    </submittedName>
</protein>
<evidence type="ECO:0000313" key="2">
    <source>
        <dbReference type="Proteomes" id="UP001607302"/>
    </source>
</evidence>
<dbReference type="EMBL" id="JAUDFV010000156">
    <property type="protein sequence ID" value="KAL2714357.1"/>
    <property type="molecule type" value="Genomic_DNA"/>
</dbReference>
<proteinExistence type="predicted"/>
<keyword evidence="2" id="KW-1185">Reference proteome</keyword>
<dbReference type="AlphaFoldDB" id="A0ABD2A1L9"/>
<evidence type="ECO:0000313" key="1">
    <source>
        <dbReference type="EMBL" id="KAL2714357.1"/>
    </source>
</evidence>
<name>A0ABD2A1L9_VESSQ</name>